<dbReference type="InterPro" id="IPR002842">
    <property type="entry name" value="ATPase_V1_Esu"/>
</dbReference>
<dbReference type="InterPro" id="IPR038495">
    <property type="entry name" value="ATPase_E_C"/>
</dbReference>
<reference evidence="5" key="1">
    <citation type="submission" date="2019-09" db="EMBL/GenBank/DDBJ databases">
        <title>Draft genome information of white flower Hibiscus syriacus.</title>
        <authorList>
            <person name="Kim Y.-M."/>
        </authorList>
    </citation>
    <scope>NUCLEOTIDE SEQUENCE [LARGE SCALE GENOMIC DNA]</scope>
    <source>
        <strain evidence="5">YM2019G1</strain>
    </source>
</reference>
<keyword evidence="4" id="KW-0812">Transmembrane</keyword>
<keyword evidence="3" id="KW-0406">Ion transport</keyword>
<keyword evidence="4" id="KW-1133">Transmembrane helix</keyword>
<keyword evidence="2" id="KW-0813">Transport</keyword>
<dbReference type="PANTHER" id="PTHR45715">
    <property type="entry name" value="ATPASE H+-TRANSPORTING V1 SUBUNIT E1A-RELATED"/>
    <property type="match status" value="1"/>
</dbReference>
<dbReference type="GO" id="GO:0033178">
    <property type="term" value="C:proton-transporting two-sector ATPase complex, catalytic domain"/>
    <property type="evidence" value="ECO:0007669"/>
    <property type="project" value="InterPro"/>
</dbReference>
<name>A0A6A2XCN1_HIBSY</name>
<dbReference type="Pfam" id="PF01991">
    <property type="entry name" value="vATP-synt_E"/>
    <property type="match status" value="1"/>
</dbReference>
<accession>A0A6A2XCN1</accession>
<dbReference type="Gene3D" id="3.30.2320.30">
    <property type="entry name" value="ATP synthase, E subunit, C-terminal"/>
    <property type="match status" value="1"/>
</dbReference>
<dbReference type="EMBL" id="VEPZ02001428">
    <property type="protein sequence ID" value="KAE8673383.1"/>
    <property type="molecule type" value="Genomic_DNA"/>
</dbReference>
<evidence type="ECO:0000256" key="3">
    <source>
        <dbReference type="ARBA" id="ARBA00023065"/>
    </source>
</evidence>
<evidence type="ECO:0000256" key="1">
    <source>
        <dbReference type="ARBA" id="ARBA00005901"/>
    </source>
</evidence>
<dbReference type="SUPFAM" id="SSF160527">
    <property type="entry name" value="V-type ATPase subunit E-like"/>
    <property type="match status" value="1"/>
</dbReference>
<sequence>MEEEEKMPSASSAAATAAKPVSFTTSLDPVNPVGFLEKVFDFITKESDFPAKMNDSDEFNIERLQLVEAENKKIKLEYEKKEKQVEVRKKIEYSMQLNVSRIKVLQAQDDVVNEMKESTSKELLNVSCDYLMYKNLLKYVIVQSLVRLKEPAILLRCRKDDVHLVVSVLDSAKGEYASKVNVDPLKIFIDDVHLPLHLLTITLMVLFCSGGIVLASQDGKIVYENMLDARLDVALKIL</sequence>
<evidence type="ECO:0000256" key="2">
    <source>
        <dbReference type="ARBA" id="ARBA00022448"/>
    </source>
</evidence>
<evidence type="ECO:0000256" key="4">
    <source>
        <dbReference type="SAM" id="Phobius"/>
    </source>
</evidence>
<comment type="similarity">
    <text evidence="1">Belongs to the V-ATPase E subunit family.</text>
</comment>
<dbReference type="Proteomes" id="UP000436088">
    <property type="component" value="Unassembled WGS sequence"/>
</dbReference>
<dbReference type="AlphaFoldDB" id="A0A6A2XCN1"/>
<dbReference type="GO" id="GO:0046961">
    <property type="term" value="F:proton-transporting ATPase activity, rotational mechanism"/>
    <property type="evidence" value="ECO:0007669"/>
    <property type="project" value="InterPro"/>
</dbReference>
<keyword evidence="4" id="KW-0472">Membrane</keyword>
<evidence type="ECO:0000313" key="6">
    <source>
        <dbReference type="Proteomes" id="UP000436088"/>
    </source>
</evidence>
<gene>
    <name evidence="5" type="ORF">F3Y22_tig00111792pilonHSYRG00158</name>
</gene>
<proteinExistence type="inferred from homology"/>
<organism evidence="5 6">
    <name type="scientific">Hibiscus syriacus</name>
    <name type="common">Rose of Sharon</name>
    <dbReference type="NCBI Taxonomy" id="106335"/>
    <lineage>
        <taxon>Eukaryota</taxon>
        <taxon>Viridiplantae</taxon>
        <taxon>Streptophyta</taxon>
        <taxon>Embryophyta</taxon>
        <taxon>Tracheophyta</taxon>
        <taxon>Spermatophyta</taxon>
        <taxon>Magnoliopsida</taxon>
        <taxon>eudicotyledons</taxon>
        <taxon>Gunneridae</taxon>
        <taxon>Pentapetalae</taxon>
        <taxon>rosids</taxon>
        <taxon>malvids</taxon>
        <taxon>Malvales</taxon>
        <taxon>Malvaceae</taxon>
        <taxon>Malvoideae</taxon>
        <taxon>Hibiscus</taxon>
    </lineage>
</organism>
<evidence type="ECO:0000313" key="5">
    <source>
        <dbReference type="EMBL" id="KAE8673383.1"/>
    </source>
</evidence>
<comment type="caution">
    <text evidence="5">The sequence shown here is derived from an EMBL/GenBank/DDBJ whole genome shotgun (WGS) entry which is preliminary data.</text>
</comment>
<protein>
    <submittedName>
        <fullName evidence="5">V-type proton ATPase subunit E</fullName>
    </submittedName>
</protein>
<feature type="transmembrane region" description="Helical" evidence="4">
    <location>
        <begin position="194"/>
        <end position="216"/>
    </location>
</feature>
<keyword evidence="6" id="KW-1185">Reference proteome</keyword>